<dbReference type="STRING" id="497964.CfE428DRAFT_1742"/>
<evidence type="ECO:0000256" key="1">
    <source>
        <dbReference type="SAM" id="MobiDB-lite"/>
    </source>
</evidence>
<feature type="region of interest" description="Disordered" evidence="1">
    <location>
        <begin position="35"/>
        <end position="61"/>
    </location>
</feature>
<accession>B4CYK4</accession>
<sequence length="223" mass="24538" precursor="true">MFRWILILILVLGAFFAVRNWSTIMGKWETTVGQLPGLSKPSGGKGGTSDNGGNGKTDSPDSGIGNFLKGFAGINGWGNRTVAGITLDLPYSVSTYTPSYLVTPTPNTIAEYYRGGGPTRSLFIKHEINTAMAGGAMFAWANRSLKSEAQRLKMDIMSQNSATTVVNGYRARRIDMISRDEPRKRVRIVAFERGNQAWFVQFTTMESDPEAEQIYQRIANSAH</sequence>
<keyword evidence="3" id="KW-1185">Reference proteome</keyword>
<evidence type="ECO:0000313" key="3">
    <source>
        <dbReference type="Proteomes" id="UP000005824"/>
    </source>
</evidence>
<dbReference type="RefSeq" id="WP_006979068.1">
    <property type="nucleotide sequence ID" value="NZ_ABVL01000004.1"/>
</dbReference>
<reference evidence="2 3" key="1">
    <citation type="journal article" date="2011" name="J. Bacteriol.">
        <title>Genome sequence of Chthoniobacter flavus Ellin428, an aerobic heterotrophic soil bacterium.</title>
        <authorList>
            <person name="Kant R."/>
            <person name="van Passel M.W."/>
            <person name="Palva A."/>
            <person name="Lucas S."/>
            <person name="Lapidus A."/>
            <person name="Glavina Del Rio T."/>
            <person name="Dalin E."/>
            <person name="Tice H."/>
            <person name="Bruce D."/>
            <person name="Goodwin L."/>
            <person name="Pitluck S."/>
            <person name="Larimer F.W."/>
            <person name="Land M.L."/>
            <person name="Hauser L."/>
            <person name="Sangwan P."/>
            <person name="de Vos W.M."/>
            <person name="Janssen P.H."/>
            <person name="Smidt H."/>
        </authorList>
    </citation>
    <scope>NUCLEOTIDE SEQUENCE [LARGE SCALE GENOMIC DNA]</scope>
    <source>
        <strain evidence="2 3">Ellin428</strain>
    </source>
</reference>
<feature type="compositionally biased region" description="Gly residues" evidence="1">
    <location>
        <begin position="43"/>
        <end position="55"/>
    </location>
</feature>
<name>B4CYK4_9BACT</name>
<evidence type="ECO:0000313" key="2">
    <source>
        <dbReference type="EMBL" id="EDY20545.1"/>
    </source>
</evidence>
<protein>
    <submittedName>
        <fullName evidence="2">Uncharacterized protein</fullName>
    </submittedName>
</protein>
<dbReference type="InParanoid" id="B4CYK4"/>
<comment type="caution">
    <text evidence="2">The sequence shown here is derived from an EMBL/GenBank/DDBJ whole genome shotgun (WGS) entry which is preliminary data.</text>
</comment>
<dbReference type="EMBL" id="ABVL01000004">
    <property type="protein sequence ID" value="EDY20545.1"/>
    <property type="molecule type" value="Genomic_DNA"/>
</dbReference>
<organism evidence="2 3">
    <name type="scientific">Chthoniobacter flavus Ellin428</name>
    <dbReference type="NCBI Taxonomy" id="497964"/>
    <lineage>
        <taxon>Bacteria</taxon>
        <taxon>Pseudomonadati</taxon>
        <taxon>Verrucomicrobiota</taxon>
        <taxon>Spartobacteria</taxon>
        <taxon>Chthoniobacterales</taxon>
        <taxon>Chthoniobacteraceae</taxon>
        <taxon>Chthoniobacter</taxon>
    </lineage>
</organism>
<dbReference type="AlphaFoldDB" id="B4CYK4"/>
<proteinExistence type="predicted"/>
<gene>
    <name evidence="2" type="ORF">CfE428DRAFT_1742</name>
</gene>
<dbReference type="Proteomes" id="UP000005824">
    <property type="component" value="Unassembled WGS sequence"/>
</dbReference>